<name>A0ABS5TID1_9ACTN</name>
<reference evidence="6 7" key="1">
    <citation type="submission" date="2021-05" db="EMBL/GenBank/DDBJ databases">
        <title>Kineosporia and Streptomyces sp. nov. two new marine actinobacteria isolated from Coral.</title>
        <authorList>
            <person name="Buangrab K."/>
            <person name="Sutthacheep M."/>
            <person name="Yeemin T."/>
            <person name="Harunari E."/>
            <person name="Igarashi Y."/>
            <person name="Kanchanasin P."/>
            <person name="Tanasupawat S."/>
            <person name="Phongsopitanun W."/>
        </authorList>
    </citation>
    <scope>NUCLEOTIDE SEQUENCE [LARGE SCALE GENOMIC DNA]</scope>
    <source>
        <strain evidence="6 7">J2-2</strain>
    </source>
</reference>
<evidence type="ECO:0000256" key="2">
    <source>
        <dbReference type="ARBA" id="ARBA00022777"/>
    </source>
</evidence>
<evidence type="ECO:0000256" key="1">
    <source>
        <dbReference type="ARBA" id="ARBA00022679"/>
    </source>
</evidence>
<keyword evidence="3" id="KW-0902">Two-component regulatory system</keyword>
<dbReference type="InterPro" id="IPR011712">
    <property type="entry name" value="Sig_transdc_His_kin_sub3_dim/P"/>
</dbReference>
<feature type="transmembrane region" description="Helical" evidence="4">
    <location>
        <begin position="141"/>
        <end position="160"/>
    </location>
</feature>
<dbReference type="PANTHER" id="PTHR24421:SF63">
    <property type="entry name" value="SENSOR HISTIDINE KINASE DESK"/>
    <property type="match status" value="1"/>
</dbReference>
<evidence type="ECO:0000313" key="7">
    <source>
        <dbReference type="Proteomes" id="UP001197247"/>
    </source>
</evidence>
<dbReference type="Proteomes" id="UP001197247">
    <property type="component" value="Unassembled WGS sequence"/>
</dbReference>
<keyword evidence="4" id="KW-0812">Transmembrane</keyword>
<dbReference type="InterPro" id="IPR036890">
    <property type="entry name" value="HATPase_C_sf"/>
</dbReference>
<evidence type="ECO:0000259" key="5">
    <source>
        <dbReference type="Pfam" id="PF07730"/>
    </source>
</evidence>
<dbReference type="PANTHER" id="PTHR24421">
    <property type="entry name" value="NITRATE/NITRITE SENSOR PROTEIN NARX-RELATED"/>
    <property type="match status" value="1"/>
</dbReference>
<keyword evidence="7" id="KW-1185">Reference proteome</keyword>
<keyword evidence="2 6" id="KW-0418">Kinase</keyword>
<dbReference type="Pfam" id="PF07730">
    <property type="entry name" value="HisKA_3"/>
    <property type="match status" value="1"/>
</dbReference>
<dbReference type="SUPFAM" id="SSF55874">
    <property type="entry name" value="ATPase domain of HSP90 chaperone/DNA topoisomerase II/histidine kinase"/>
    <property type="match status" value="1"/>
</dbReference>
<evidence type="ECO:0000256" key="4">
    <source>
        <dbReference type="SAM" id="Phobius"/>
    </source>
</evidence>
<dbReference type="Gene3D" id="3.30.565.10">
    <property type="entry name" value="Histidine kinase-like ATPase, C-terminal domain"/>
    <property type="match status" value="1"/>
</dbReference>
<evidence type="ECO:0000313" key="6">
    <source>
        <dbReference type="EMBL" id="MBT0770851.1"/>
    </source>
</evidence>
<dbReference type="InterPro" id="IPR050482">
    <property type="entry name" value="Sensor_HK_TwoCompSys"/>
</dbReference>
<dbReference type="RefSeq" id="WP_214157143.1">
    <property type="nucleotide sequence ID" value="NZ_JAHBAY010000007.1"/>
</dbReference>
<keyword evidence="4" id="KW-1133">Transmembrane helix</keyword>
<gene>
    <name evidence="6" type="ORF">KIH74_18050</name>
</gene>
<sequence>MTRSASEALFRFAEWVRAGMVPGPDAHRFPASATVGAMGGDASRGTSDLVGPPVLSRGPLGGRRRRELRLGPLILSPRLVLAGIWLVFLQDTLSAALRLESVLSRIAGTVVLVVFCVFYLYAFTVARSRTWTGRPLGTARFLSVCLPALGLTLLACWIIGEYGLTLLVYDGVVAVMIMRIEWAIGTVLALVAVVELSTRSMPGWVRQDGLALSILLSAVAVWGMTQMAARNIQLDLANDEIARLAVARERDRFARDLHDLLGHSLTVITMKSELAGRLVPLDPARAEAEIAEVERLARDALADVRLAVAGYREVTLSTELVSARTALDAAGIEAELPSAVDEVPGERRELFGWAVREGVTNVMRHSGARHCRITLTRDGIHIVDDGSGPPSAGSGNAGGHGLRGLRERAEAAGAVVTVGAGDDGRGFRLEVAFGREGFRTTGSRNGND</sequence>
<proteinExistence type="predicted"/>
<dbReference type="GO" id="GO:0016301">
    <property type="term" value="F:kinase activity"/>
    <property type="evidence" value="ECO:0007669"/>
    <property type="project" value="UniProtKB-KW"/>
</dbReference>
<dbReference type="EMBL" id="JAHBAY010000007">
    <property type="protein sequence ID" value="MBT0770851.1"/>
    <property type="molecule type" value="Genomic_DNA"/>
</dbReference>
<keyword evidence="4" id="KW-0472">Membrane</keyword>
<protein>
    <submittedName>
        <fullName evidence="6">Sensor histidine kinase</fullName>
    </submittedName>
</protein>
<feature type="transmembrane region" description="Helical" evidence="4">
    <location>
        <begin position="70"/>
        <end position="90"/>
    </location>
</feature>
<comment type="caution">
    <text evidence="6">The sequence shown here is derived from an EMBL/GenBank/DDBJ whole genome shotgun (WGS) entry which is preliminary data.</text>
</comment>
<dbReference type="CDD" id="cd16917">
    <property type="entry name" value="HATPase_UhpB-NarQ-NarX-like"/>
    <property type="match status" value="1"/>
</dbReference>
<feature type="transmembrane region" description="Helical" evidence="4">
    <location>
        <begin position="209"/>
        <end position="229"/>
    </location>
</feature>
<organism evidence="6 7">
    <name type="scientific">Kineosporia corallincola</name>
    <dbReference type="NCBI Taxonomy" id="2835133"/>
    <lineage>
        <taxon>Bacteria</taxon>
        <taxon>Bacillati</taxon>
        <taxon>Actinomycetota</taxon>
        <taxon>Actinomycetes</taxon>
        <taxon>Kineosporiales</taxon>
        <taxon>Kineosporiaceae</taxon>
        <taxon>Kineosporia</taxon>
    </lineage>
</organism>
<feature type="transmembrane region" description="Helical" evidence="4">
    <location>
        <begin position="172"/>
        <end position="197"/>
    </location>
</feature>
<dbReference type="Gene3D" id="1.20.5.1930">
    <property type="match status" value="1"/>
</dbReference>
<keyword evidence="1" id="KW-0808">Transferase</keyword>
<feature type="transmembrane region" description="Helical" evidence="4">
    <location>
        <begin position="102"/>
        <end position="121"/>
    </location>
</feature>
<evidence type="ECO:0000256" key="3">
    <source>
        <dbReference type="ARBA" id="ARBA00023012"/>
    </source>
</evidence>
<accession>A0ABS5TID1</accession>
<feature type="domain" description="Signal transduction histidine kinase subgroup 3 dimerisation and phosphoacceptor" evidence="5">
    <location>
        <begin position="249"/>
        <end position="315"/>
    </location>
</feature>